<feature type="domain" description="Reverse transcriptase Ty1/copia-type" evidence="1">
    <location>
        <begin position="406"/>
        <end position="553"/>
    </location>
</feature>
<comment type="caution">
    <text evidence="3">The sequence shown here is derived from an EMBL/GenBank/DDBJ whole genome shotgun (WGS) entry which is preliminary data.</text>
</comment>
<evidence type="ECO:0000259" key="1">
    <source>
        <dbReference type="Pfam" id="PF07727"/>
    </source>
</evidence>
<dbReference type="InterPro" id="IPR057670">
    <property type="entry name" value="SH3_retrovirus"/>
</dbReference>
<dbReference type="InterPro" id="IPR043502">
    <property type="entry name" value="DNA/RNA_pol_sf"/>
</dbReference>
<dbReference type="InterPro" id="IPR013103">
    <property type="entry name" value="RVT_2"/>
</dbReference>
<dbReference type="PANTHER" id="PTHR11439:SF509">
    <property type="entry name" value="RNA-DIRECTED DNA POLYMERASE"/>
    <property type="match status" value="1"/>
</dbReference>
<dbReference type="PANTHER" id="PTHR11439">
    <property type="entry name" value="GAG-POL-RELATED RETROTRANSPOSON"/>
    <property type="match status" value="1"/>
</dbReference>
<sequence>MKSISNANFVSISINNAPVKNYVNDVKTGCLCAICGKCMIAETHHECVQLVVTKMNESKKSKSAKKHKKQNVWKPMGYVFTEVGLKWKPTGKTFTIVGNSCPLTRKPKNVKHIGSSKVAKIVESKNANHSKPNHTWGSIATDIPSSSSLVMTGVDLISGSRDTNLYSVSLDDMLKSSPICLLSKESKIKSWLWHRRLSHLNFDIGIFVGYAPAKKAFRIYNRKTRIISETIHVTFDELTTMASKQSKSGAGLHVMTPATPIQEAATPRAEVLAESPVSIFISQDAPSTRSSSNVIQIHTPFELLGRWTKDHPIENVIGDPSRSVSTRKQLKNDAMWCYFDAFLTSVGPKNFKQAMTKPSWINTMQEEIHEFKRLEVWELVSCPDNVFVIKLKWNYKIKKDESGGAICIFIANAAHTNMTIFQMDVKTAFLNGELKEEVYISQQEGFFDQDNPSHMYKLKKALYGLKQAPRAWYDMLSSFLISQQFSKCAVDPTLFTWHVGNDLLLVQIYVDDIIFASTNTAMCDEFANQMTNKFKMSMMGQMSFFLGLQISQSPRASRPDLIYVVCLYARYQDTDMSLAAYADADHAGYQDTRRSTSGSAQFLGDKLVSWSSKKQKSTAISSTEDEYNALSGCCSQILWMRSQPTDYSFQFNKIPLYCDNNQNQRYLPSDIPLVSVEVLRSILTDPKVTPNKHGRMTKPYSSLRFIANYFNAGYLKMEVKYRHDMVEDVFLDVCRRAEISAKKEAPMNFFTDPLDGRSTFRPTD</sequence>
<feature type="domain" description="Retroviral polymerase SH3-like" evidence="2">
    <location>
        <begin position="204"/>
        <end position="246"/>
    </location>
</feature>
<dbReference type="AlphaFoldDB" id="A0A6L2MW73"/>
<evidence type="ECO:0000259" key="2">
    <source>
        <dbReference type="Pfam" id="PF25597"/>
    </source>
</evidence>
<accession>A0A6L2MW73</accession>
<protein>
    <submittedName>
        <fullName evidence="3">Uncharacterized protein</fullName>
    </submittedName>
</protein>
<reference evidence="3" key="1">
    <citation type="journal article" date="2019" name="Sci. Rep.">
        <title>Draft genome of Tanacetum cinerariifolium, the natural source of mosquito coil.</title>
        <authorList>
            <person name="Yamashiro T."/>
            <person name="Shiraishi A."/>
            <person name="Satake H."/>
            <person name="Nakayama K."/>
        </authorList>
    </citation>
    <scope>NUCLEOTIDE SEQUENCE</scope>
</reference>
<name>A0A6L2MW73_TANCI</name>
<organism evidence="3">
    <name type="scientific">Tanacetum cinerariifolium</name>
    <name type="common">Dalmatian daisy</name>
    <name type="synonym">Chrysanthemum cinerariifolium</name>
    <dbReference type="NCBI Taxonomy" id="118510"/>
    <lineage>
        <taxon>Eukaryota</taxon>
        <taxon>Viridiplantae</taxon>
        <taxon>Streptophyta</taxon>
        <taxon>Embryophyta</taxon>
        <taxon>Tracheophyta</taxon>
        <taxon>Spermatophyta</taxon>
        <taxon>Magnoliopsida</taxon>
        <taxon>eudicotyledons</taxon>
        <taxon>Gunneridae</taxon>
        <taxon>Pentapetalae</taxon>
        <taxon>asterids</taxon>
        <taxon>campanulids</taxon>
        <taxon>Asterales</taxon>
        <taxon>Asteraceae</taxon>
        <taxon>Asteroideae</taxon>
        <taxon>Anthemideae</taxon>
        <taxon>Anthemidinae</taxon>
        <taxon>Tanacetum</taxon>
    </lineage>
</organism>
<dbReference type="EMBL" id="BKCJ010007298">
    <property type="protein sequence ID" value="GEU76534.1"/>
    <property type="molecule type" value="Genomic_DNA"/>
</dbReference>
<dbReference type="Pfam" id="PF07727">
    <property type="entry name" value="RVT_2"/>
    <property type="match status" value="1"/>
</dbReference>
<dbReference type="CDD" id="cd09272">
    <property type="entry name" value="RNase_HI_RT_Ty1"/>
    <property type="match status" value="1"/>
</dbReference>
<proteinExistence type="predicted"/>
<dbReference type="Pfam" id="PF25597">
    <property type="entry name" value="SH3_retrovirus"/>
    <property type="match status" value="1"/>
</dbReference>
<dbReference type="SUPFAM" id="SSF56672">
    <property type="entry name" value="DNA/RNA polymerases"/>
    <property type="match status" value="1"/>
</dbReference>
<evidence type="ECO:0000313" key="3">
    <source>
        <dbReference type="EMBL" id="GEU76534.1"/>
    </source>
</evidence>
<gene>
    <name evidence="3" type="ORF">Tci_048512</name>
</gene>